<feature type="compositionally biased region" description="Basic residues" evidence="1">
    <location>
        <begin position="102"/>
        <end position="117"/>
    </location>
</feature>
<protein>
    <recommendedName>
        <fullName evidence="4">Ribosomal protein S11</fullName>
    </recommendedName>
</protein>
<reference evidence="2 3" key="1">
    <citation type="submission" date="2021-06" db="EMBL/GenBank/DDBJ databases">
        <title>Caerostris darwini draft genome.</title>
        <authorList>
            <person name="Kono N."/>
            <person name="Arakawa K."/>
        </authorList>
    </citation>
    <scope>NUCLEOTIDE SEQUENCE [LARGE SCALE GENOMIC DNA]</scope>
</reference>
<feature type="compositionally biased region" description="Basic and acidic residues" evidence="1">
    <location>
        <begin position="121"/>
        <end position="134"/>
    </location>
</feature>
<evidence type="ECO:0000256" key="1">
    <source>
        <dbReference type="SAM" id="MobiDB-lite"/>
    </source>
</evidence>
<name>A0AAV4WZQ3_9ARAC</name>
<dbReference type="EMBL" id="BPLQ01015487">
    <property type="protein sequence ID" value="GIY88390.1"/>
    <property type="molecule type" value="Genomic_DNA"/>
</dbReference>
<evidence type="ECO:0000313" key="2">
    <source>
        <dbReference type="EMBL" id="GIY88390.1"/>
    </source>
</evidence>
<keyword evidence="3" id="KW-1185">Reference proteome</keyword>
<feature type="region of interest" description="Disordered" evidence="1">
    <location>
        <begin position="96"/>
        <end position="134"/>
    </location>
</feature>
<accession>A0AAV4WZQ3</accession>
<evidence type="ECO:0008006" key="4">
    <source>
        <dbReference type="Google" id="ProtNLM"/>
    </source>
</evidence>
<sequence>MHICDKSVPTATIHTTKSKKNSEQSRIYYSSFTPKLQQFLPYDSEQRIIKKIRNPHHLMMCIIKKAHLIIIYVDARIGEKILIAGGGLVRGLAPTTTPASRGPHRLGGHLCTKKSKPVHTSNEKEHRVHQTETM</sequence>
<organism evidence="2 3">
    <name type="scientific">Caerostris darwini</name>
    <dbReference type="NCBI Taxonomy" id="1538125"/>
    <lineage>
        <taxon>Eukaryota</taxon>
        <taxon>Metazoa</taxon>
        <taxon>Ecdysozoa</taxon>
        <taxon>Arthropoda</taxon>
        <taxon>Chelicerata</taxon>
        <taxon>Arachnida</taxon>
        <taxon>Araneae</taxon>
        <taxon>Araneomorphae</taxon>
        <taxon>Entelegynae</taxon>
        <taxon>Araneoidea</taxon>
        <taxon>Araneidae</taxon>
        <taxon>Caerostris</taxon>
    </lineage>
</organism>
<dbReference type="AlphaFoldDB" id="A0AAV4WZQ3"/>
<proteinExistence type="predicted"/>
<dbReference type="Proteomes" id="UP001054837">
    <property type="component" value="Unassembled WGS sequence"/>
</dbReference>
<gene>
    <name evidence="2" type="ORF">CDAR_403161</name>
</gene>
<comment type="caution">
    <text evidence="2">The sequence shown here is derived from an EMBL/GenBank/DDBJ whole genome shotgun (WGS) entry which is preliminary data.</text>
</comment>
<evidence type="ECO:0000313" key="3">
    <source>
        <dbReference type="Proteomes" id="UP001054837"/>
    </source>
</evidence>